<evidence type="ECO:0000259" key="2">
    <source>
        <dbReference type="Pfam" id="PF11864"/>
    </source>
</evidence>
<reference evidence="4" key="1">
    <citation type="journal article" date="2010" name="Genome Biol.">
        <title>Genome sequence of the necrotrophic plant pathogen Pythium ultimum reveals original pathogenicity mechanisms and effector repertoire.</title>
        <authorList>
            <person name="Levesque C.A."/>
            <person name="Brouwer H."/>
            <person name="Cano L."/>
            <person name="Hamilton J.P."/>
            <person name="Holt C."/>
            <person name="Huitema E."/>
            <person name="Raffaele S."/>
            <person name="Robideau G.P."/>
            <person name="Thines M."/>
            <person name="Win J."/>
            <person name="Zerillo M.M."/>
            <person name="Beakes G.W."/>
            <person name="Boore J.L."/>
            <person name="Busam D."/>
            <person name="Dumas B."/>
            <person name="Ferriera S."/>
            <person name="Fuerstenberg S.I."/>
            <person name="Gachon C.M."/>
            <person name="Gaulin E."/>
            <person name="Govers F."/>
            <person name="Grenville-Briggs L."/>
            <person name="Horner N."/>
            <person name="Hostetler J."/>
            <person name="Jiang R.H."/>
            <person name="Johnson J."/>
            <person name="Krajaejun T."/>
            <person name="Lin H."/>
            <person name="Meijer H.J."/>
            <person name="Moore B."/>
            <person name="Morris P."/>
            <person name="Phuntmart V."/>
            <person name="Puiu D."/>
            <person name="Shetty J."/>
            <person name="Stajich J.E."/>
            <person name="Tripathy S."/>
            <person name="Wawra S."/>
            <person name="van West P."/>
            <person name="Whitty B.R."/>
            <person name="Coutinho P.M."/>
            <person name="Henrissat B."/>
            <person name="Martin F."/>
            <person name="Thomas P.D."/>
            <person name="Tyler B.M."/>
            <person name="De Vries R.P."/>
            <person name="Kamoun S."/>
            <person name="Yandell M."/>
            <person name="Tisserat N."/>
            <person name="Buell C.R."/>
        </authorList>
    </citation>
    <scope>NUCLEOTIDE SEQUENCE</scope>
    <source>
        <strain evidence="4">DAOM:BR144</strain>
    </source>
</reference>
<organism evidence="3 4">
    <name type="scientific">Globisporangium ultimum (strain ATCC 200006 / CBS 805.95 / DAOM BR144)</name>
    <name type="common">Pythium ultimum</name>
    <dbReference type="NCBI Taxonomy" id="431595"/>
    <lineage>
        <taxon>Eukaryota</taxon>
        <taxon>Sar</taxon>
        <taxon>Stramenopiles</taxon>
        <taxon>Oomycota</taxon>
        <taxon>Peronosporomycetes</taxon>
        <taxon>Pythiales</taxon>
        <taxon>Pythiaceae</taxon>
        <taxon>Globisporangium</taxon>
    </lineage>
</organism>
<evidence type="ECO:0000256" key="1">
    <source>
        <dbReference type="SAM" id="MobiDB-lite"/>
    </source>
</evidence>
<reference evidence="4" key="2">
    <citation type="submission" date="2010-04" db="EMBL/GenBank/DDBJ databases">
        <authorList>
            <person name="Buell R."/>
            <person name="Hamilton J."/>
            <person name="Hostetler J."/>
        </authorList>
    </citation>
    <scope>NUCLEOTIDE SEQUENCE [LARGE SCALE GENOMIC DNA]</scope>
    <source>
        <strain evidence="4">DAOM:BR144</strain>
    </source>
</reference>
<dbReference type="Proteomes" id="UP000019132">
    <property type="component" value="Unassembled WGS sequence"/>
</dbReference>
<dbReference type="InterPro" id="IPR024584">
    <property type="entry name" value="Tuberin_N"/>
</dbReference>
<dbReference type="GO" id="GO:0005737">
    <property type="term" value="C:cytoplasm"/>
    <property type="evidence" value="ECO:0007669"/>
    <property type="project" value="TreeGrafter"/>
</dbReference>
<accession>K3WQ50</accession>
<dbReference type="InterPro" id="IPR027107">
    <property type="entry name" value="Tuberin/Ral-act_asu"/>
</dbReference>
<dbReference type="EMBL" id="GL376560">
    <property type="status" value="NOT_ANNOTATED_CDS"/>
    <property type="molecule type" value="Genomic_DNA"/>
</dbReference>
<dbReference type="AlphaFoldDB" id="K3WQ50"/>
<dbReference type="HOGENOM" id="CLU_003164_0_0_1"/>
<dbReference type="InterPro" id="IPR016024">
    <property type="entry name" value="ARM-type_fold"/>
</dbReference>
<dbReference type="GO" id="GO:0005634">
    <property type="term" value="C:nucleus"/>
    <property type="evidence" value="ECO:0007669"/>
    <property type="project" value="InterPro"/>
</dbReference>
<dbReference type="EnsemblProtists" id="PYU1_T007092">
    <property type="protein sequence ID" value="PYU1_T007092"/>
    <property type="gene ID" value="PYU1_G007077"/>
</dbReference>
<dbReference type="Gene3D" id="1.25.10.10">
    <property type="entry name" value="Leucine-rich Repeat Variant"/>
    <property type="match status" value="1"/>
</dbReference>
<dbReference type="GO" id="GO:0005096">
    <property type="term" value="F:GTPase activator activity"/>
    <property type="evidence" value="ECO:0007669"/>
    <property type="project" value="InterPro"/>
</dbReference>
<dbReference type="Pfam" id="PF11864">
    <property type="entry name" value="DUF3384"/>
    <property type="match status" value="1"/>
</dbReference>
<feature type="domain" description="Tuberin N-terminal" evidence="2">
    <location>
        <begin position="5"/>
        <end position="476"/>
    </location>
</feature>
<reference evidence="3" key="3">
    <citation type="submission" date="2015-02" db="UniProtKB">
        <authorList>
            <consortium name="EnsemblProtists"/>
        </authorList>
    </citation>
    <scope>IDENTIFICATION</scope>
    <source>
        <strain evidence="3">DAOM BR144</strain>
    </source>
</reference>
<dbReference type="VEuPathDB" id="FungiDB:PYU1_G007077"/>
<dbReference type="SUPFAM" id="SSF48371">
    <property type="entry name" value="ARM repeat"/>
    <property type="match status" value="2"/>
</dbReference>
<name>K3WQ50_GLOUD</name>
<keyword evidence="4" id="KW-1185">Reference proteome</keyword>
<proteinExistence type="predicted"/>
<dbReference type="eggNOG" id="KOG3687">
    <property type="taxonomic scope" value="Eukaryota"/>
</dbReference>
<feature type="region of interest" description="Disordered" evidence="1">
    <location>
        <begin position="340"/>
        <end position="372"/>
    </location>
</feature>
<evidence type="ECO:0000313" key="3">
    <source>
        <dbReference type="EnsemblProtists" id="PYU1_T007092"/>
    </source>
</evidence>
<feature type="compositionally biased region" description="Polar residues" evidence="1">
    <location>
        <begin position="357"/>
        <end position="367"/>
    </location>
</feature>
<sequence>GSLTLTEIELLFDCIADLFDHRNYDVRAVAFETVTLCMNHYGHLLSSELRLKIFRQFEDHPAGDFTLRQRALRVLTQDGRNLEPFHIELGWLLLRLLGESDEQRDLLGLIQNIFRRSPLVLDFENVVAITNVVCSRCDLAWARGDIESCKKFLTFFHVLATHNLEHAASTSVSLRTLCCMVNADGHGTWSIMKHLLNGAAGFQVLRGLIDLLENPYVSTQWVLRGAVFFVGMSCWGSQRVGKFEDVKWAPVLLSMERVLKCNNGVVIFEVILAMQRLIKKFGASKSNEIDAKNSLNSSSSSSTSTRDSERKLFVEWDIILRMFKELRPWLSLHDGDGDSDDGEISNMPSMMTHHPHQNSTSSTTNSAIGGLEPPQVSVSIHQTRIPRELLDTLNFVEELVAQKKFAGEVDDFFDVLEDYLPHLNEGSTLFLLRHRADTSHPAHHGEWLQTLRDTMRTFFSNGAMFGAVRLEALSALHANLHVSRNVCEDRVIEEVMLPTLGHIYNDHHAEVRRRGLDFITEVARLVESVKFEPLLSVLADAVTLSLYEDAQVLAASGIVSLFSSYFNHMPPARSLRMYELITKMVETHRNRDVRKIALSCLLHVCQADSEFRLQWKDNQVRTSRFLFCSKHAVRNPQTGACVPVALGVRAMVTLVSTETHADLFRMAVSGIQTMLENRIVLTDVDISDTALKILSSIEYRAFGRAAVPDELTRIIEEMKGPSQEDDHATEDASRHTGWEVLSRRNTESDMLRYLSTKRHTGGDARMGSSFKSNLRDTVALLCKTKFLTMGLELVALLISYASELNGTARRHLITCLVDALAMQLNVADKDVAGIGLAVTGPLHRARSAASLTRASTYDEIASESGGKGIAAQTADQLVPSSSYQHPSQIAAKAASPHIVGGFTSRVFSRFQASSNSSSSLSQGNLFHAFASSSTVKPMRGAHPGDAAEDQDHGFIQQSLHALYTAEFTMLHISANMLSLLALRMPEEMLAQMETVFHSARLCFATLDGDFRADAFGAALEMIGNIVYCLPTLPSHHYVAVIETLLIGFEQTNMQSKQLSYMAFRLLCHVIFKCAPRDRIPLASVALPRLQQLFVRTNSLLVEAAIDFLMSFAYSRSFTPPPALCNPSSSPEKDADVVLQSRSWIFNNSLLTI</sequence>
<protein>
    <recommendedName>
        <fullName evidence="2">Tuberin N-terminal domain-containing protein</fullName>
    </recommendedName>
</protein>
<dbReference type="InterPro" id="IPR011989">
    <property type="entry name" value="ARM-like"/>
</dbReference>
<dbReference type="OMA" id="HISANML"/>
<dbReference type="InParanoid" id="K3WQ50"/>
<dbReference type="STRING" id="431595.K3WQ50"/>
<dbReference type="PANTHER" id="PTHR10063:SF0">
    <property type="entry name" value="TUBERIN"/>
    <property type="match status" value="1"/>
</dbReference>
<dbReference type="PANTHER" id="PTHR10063">
    <property type="entry name" value="TUBERIN"/>
    <property type="match status" value="1"/>
</dbReference>
<evidence type="ECO:0000313" key="4">
    <source>
        <dbReference type="Proteomes" id="UP000019132"/>
    </source>
</evidence>